<evidence type="ECO:0000256" key="5">
    <source>
        <dbReference type="ARBA" id="ARBA00023002"/>
    </source>
</evidence>
<reference evidence="7 8" key="1">
    <citation type="journal article" date="2015" name="Front. Microbiol.">
        <title>Genome sequence of the plant growth promoting endophytic yeast Rhodotorula graminis WP1.</title>
        <authorList>
            <person name="Firrincieli A."/>
            <person name="Otillar R."/>
            <person name="Salamov A."/>
            <person name="Schmutz J."/>
            <person name="Khan Z."/>
            <person name="Redman R.S."/>
            <person name="Fleck N.D."/>
            <person name="Lindquist E."/>
            <person name="Grigoriev I.V."/>
            <person name="Doty S.L."/>
        </authorList>
    </citation>
    <scope>NUCLEOTIDE SEQUENCE [LARGE SCALE GENOMIC DNA]</scope>
    <source>
        <strain evidence="7 8">WP1</strain>
    </source>
</reference>
<dbReference type="Pfam" id="PF08031">
    <property type="entry name" value="BBE"/>
    <property type="match status" value="1"/>
</dbReference>
<dbReference type="InterPro" id="IPR050416">
    <property type="entry name" value="FAD-linked_Oxidoreductase"/>
</dbReference>
<dbReference type="EMBL" id="KQ474074">
    <property type="protein sequence ID" value="KPV77728.1"/>
    <property type="molecule type" value="Genomic_DNA"/>
</dbReference>
<evidence type="ECO:0000256" key="2">
    <source>
        <dbReference type="ARBA" id="ARBA00005466"/>
    </source>
</evidence>
<dbReference type="SUPFAM" id="SSF56176">
    <property type="entry name" value="FAD-binding/transporter-associated domain-like"/>
    <property type="match status" value="1"/>
</dbReference>
<protein>
    <recommendedName>
        <fullName evidence="6">FAD-binding PCMH-type domain-containing protein</fullName>
    </recommendedName>
</protein>
<keyword evidence="5" id="KW-0560">Oxidoreductase</keyword>
<dbReference type="PANTHER" id="PTHR42973:SF39">
    <property type="entry name" value="FAD-BINDING PCMH-TYPE DOMAIN-CONTAINING PROTEIN"/>
    <property type="match status" value="1"/>
</dbReference>
<evidence type="ECO:0000259" key="6">
    <source>
        <dbReference type="PROSITE" id="PS51387"/>
    </source>
</evidence>
<accession>A0A194SAI0</accession>
<dbReference type="InterPro" id="IPR016166">
    <property type="entry name" value="FAD-bd_PCMH"/>
</dbReference>
<dbReference type="InterPro" id="IPR006094">
    <property type="entry name" value="Oxid_FAD_bind_N"/>
</dbReference>
<evidence type="ECO:0000256" key="1">
    <source>
        <dbReference type="ARBA" id="ARBA00001974"/>
    </source>
</evidence>
<dbReference type="GO" id="GO:0071949">
    <property type="term" value="F:FAD binding"/>
    <property type="evidence" value="ECO:0007669"/>
    <property type="project" value="InterPro"/>
</dbReference>
<evidence type="ECO:0000256" key="4">
    <source>
        <dbReference type="ARBA" id="ARBA00022827"/>
    </source>
</evidence>
<dbReference type="Proteomes" id="UP000053890">
    <property type="component" value="Unassembled WGS sequence"/>
</dbReference>
<gene>
    <name evidence="7" type="ORF">RHOBADRAFT_51544</name>
</gene>
<name>A0A194SAI0_RHOGW</name>
<dbReference type="InterPro" id="IPR012951">
    <property type="entry name" value="BBE"/>
</dbReference>
<dbReference type="Pfam" id="PF01565">
    <property type="entry name" value="FAD_binding_4"/>
    <property type="match status" value="1"/>
</dbReference>
<dbReference type="Gene3D" id="3.30.465.10">
    <property type="match status" value="2"/>
</dbReference>
<sequence>MQVLGSSAVATAGYCLPAQPCWPVPDAWSFLNSSLVGTLIRPYGPLPCVPPTCTDAHWRIEQPAGLMFLNFEDGYGLLPDEGLRTATSALVEPPAMTAGDRTPAYVLQALSDSDVAHGVAFAREHRLRLRVKNTGHDYLGRSSDPGSFTIWTHALNETRFEPDFVPHGAPEGTPPHRALVVGAGTIVKDLYEAADKAGVLVAGGVSKTVGAGGGYVLGGGHGPLAPHLGLAADNVLEFTAVTSNGTIVHCSPYENPSLFTALRGGGSAFAVLTSVAFRAHDAPSGFVGIFGSFGVRPGANTTGDSGKAAWRRMVRRWVDLQPVLSDAAPFAGYTYVRRPLESPFAYILPSANVTLAKELFRPVFKAAMDDPDLDIQFRYVVRKSWYDLWHGSFTEALESLDEVGIPLLLGGRLVPRDVVEQKSDELATFLAESPSPAIVHLVSGRAVSVEPEFPSSVNPAWRNTLLHIDLPVSWPASAPLSTIHHLSTYLSSHTLALGSIASSLGHPPASYASESDYYEKDWQAVWYGEDNYARLLEVKREWDPEGVFSARKAVGSEIVGW</sequence>
<dbReference type="OMA" id="KCYSQED"/>
<dbReference type="RefSeq" id="XP_018273777.1">
    <property type="nucleotide sequence ID" value="XM_018415900.1"/>
</dbReference>
<keyword evidence="8" id="KW-1185">Reference proteome</keyword>
<evidence type="ECO:0000313" key="7">
    <source>
        <dbReference type="EMBL" id="KPV77728.1"/>
    </source>
</evidence>
<dbReference type="GeneID" id="28976348"/>
<evidence type="ECO:0000256" key="3">
    <source>
        <dbReference type="ARBA" id="ARBA00022630"/>
    </source>
</evidence>
<feature type="domain" description="FAD-binding PCMH-type" evidence="6">
    <location>
        <begin position="98"/>
        <end position="282"/>
    </location>
</feature>
<evidence type="ECO:0000313" key="8">
    <source>
        <dbReference type="Proteomes" id="UP000053890"/>
    </source>
</evidence>
<dbReference type="PANTHER" id="PTHR42973">
    <property type="entry name" value="BINDING OXIDOREDUCTASE, PUTATIVE (AFU_ORTHOLOGUE AFUA_1G17690)-RELATED"/>
    <property type="match status" value="1"/>
</dbReference>
<comment type="similarity">
    <text evidence="2">Belongs to the oxygen-dependent FAD-linked oxidoreductase family.</text>
</comment>
<organism evidence="7 8">
    <name type="scientific">Rhodotorula graminis (strain WP1)</name>
    <dbReference type="NCBI Taxonomy" id="578459"/>
    <lineage>
        <taxon>Eukaryota</taxon>
        <taxon>Fungi</taxon>
        <taxon>Dikarya</taxon>
        <taxon>Basidiomycota</taxon>
        <taxon>Pucciniomycotina</taxon>
        <taxon>Microbotryomycetes</taxon>
        <taxon>Sporidiobolales</taxon>
        <taxon>Sporidiobolaceae</taxon>
        <taxon>Rhodotorula</taxon>
    </lineage>
</organism>
<comment type="cofactor">
    <cofactor evidence="1">
        <name>FAD</name>
        <dbReference type="ChEBI" id="CHEBI:57692"/>
    </cofactor>
</comment>
<dbReference type="GO" id="GO:0016491">
    <property type="term" value="F:oxidoreductase activity"/>
    <property type="evidence" value="ECO:0007669"/>
    <property type="project" value="UniProtKB-KW"/>
</dbReference>
<proteinExistence type="inferred from homology"/>
<dbReference type="OrthoDB" id="9983560at2759"/>
<dbReference type="STRING" id="578459.A0A194SAI0"/>
<dbReference type="InterPro" id="IPR036318">
    <property type="entry name" value="FAD-bd_PCMH-like_sf"/>
</dbReference>
<dbReference type="AlphaFoldDB" id="A0A194SAI0"/>
<keyword evidence="3" id="KW-0285">Flavoprotein</keyword>
<dbReference type="PROSITE" id="PS51387">
    <property type="entry name" value="FAD_PCMH"/>
    <property type="match status" value="1"/>
</dbReference>
<keyword evidence="4" id="KW-0274">FAD</keyword>
<dbReference type="InterPro" id="IPR016169">
    <property type="entry name" value="FAD-bd_PCMH_sub2"/>
</dbReference>